<dbReference type="Proteomes" id="UP001180481">
    <property type="component" value="Chromosome"/>
</dbReference>
<reference evidence="1" key="1">
    <citation type="submission" date="2023-09" db="EMBL/GenBank/DDBJ databases">
        <title>Flavobacterium sp. 20NA77.7 isolated from freshwater.</title>
        <authorList>
            <person name="Le V."/>
            <person name="Ko S.-R."/>
            <person name="Ahn C.-Y."/>
            <person name="Oh H.-M."/>
        </authorList>
    </citation>
    <scope>NUCLEOTIDE SEQUENCE</scope>
    <source>
        <strain evidence="1">20NA77.7</strain>
    </source>
</reference>
<gene>
    <name evidence="1" type="ORF">RF683_05995</name>
</gene>
<name>A0ABY9R6Z6_9FLAO</name>
<evidence type="ECO:0000313" key="1">
    <source>
        <dbReference type="EMBL" id="WMW77047.1"/>
    </source>
</evidence>
<protein>
    <submittedName>
        <fullName evidence="1">Uncharacterized protein</fullName>
    </submittedName>
</protein>
<dbReference type="PROSITE" id="PS51257">
    <property type="entry name" value="PROKAR_LIPOPROTEIN"/>
    <property type="match status" value="1"/>
</dbReference>
<dbReference type="RefSeq" id="WP_309531432.1">
    <property type="nucleotide sequence ID" value="NZ_CP133721.1"/>
</dbReference>
<keyword evidence="2" id="KW-1185">Reference proteome</keyword>
<sequence>MKKYNYLLLILIVIFTFSCKSNYKPIFNNLNEFEISEGYSFISQIETKRKVEEISKLDLNKGEEYRINKTIIFIDTTKTYASTRRNYKDFAKQINIDDVQLLHLLKTFDKMNVSEYYDNGDFLLFPVEKYALSKQNGYIFEIDTEIKIGDILNVKNGYVYGNKIIITKRIDSKWCQYESLN</sequence>
<dbReference type="EMBL" id="CP133721">
    <property type="protein sequence ID" value="WMW77047.1"/>
    <property type="molecule type" value="Genomic_DNA"/>
</dbReference>
<organism evidence="1 2">
    <name type="scientific">Flavobacterium nakdongensis</name>
    <dbReference type="NCBI Taxonomy" id="3073563"/>
    <lineage>
        <taxon>Bacteria</taxon>
        <taxon>Pseudomonadati</taxon>
        <taxon>Bacteroidota</taxon>
        <taxon>Flavobacteriia</taxon>
        <taxon>Flavobacteriales</taxon>
        <taxon>Flavobacteriaceae</taxon>
        <taxon>Flavobacterium</taxon>
    </lineage>
</organism>
<evidence type="ECO:0000313" key="2">
    <source>
        <dbReference type="Proteomes" id="UP001180481"/>
    </source>
</evidence>
<accession>A0ABY9R6Z6</accession>
<proteinExistence type="predicted"/>